<gene>
    <name evidence="1" type="ORF">D9R08_15460</name>
</gene>
<dbReference type="Proteomes" id="UP000281343">
    <property type="component" value="Unassembled WGS sequence"/>
</dbReference>
<accession>A0A3L9XXD1</accession>
<reference evidence="1 2" key="1">
    <citation type="submission" date="2018-10" db="EMBL/GenBank/DDBJ databases">
        <authorList>
            <person name="Jung H.S."/>
            <person name="Jeon C.O."/>
        </authorList>
    </citation>
    <scope>NUCLEOTIDE SEQUENCE [LARGE SCALE GENOMIC DNA]</scope>
    <source>
        <strain evidence="1 2">MA-7-27</strain>
    </source>
</reference>
<dbReference type="InterPro" id="IPR011200">
    <property type="entry name" value="UCP012608"/>
</dbReference>
<keyword evidence="2" id="KW-1185">Reference proteome</keyword>
<proteinExistence type="predicted"/>
<protein>
    <submittedName>
        <fullName evidence="1">DUF2332 family protein</fullName>
    </submittedName>
</protein>
<name>A0A3L9XXD1_9RHOB</name>
<dbReference type="OrthoDB" id="7666987at2"/>
<organism evidence="1 2">
    <name type="scientific">Rhodophyticola porphyridii</name>
    <dbReference type="NCBI Taxonomy" id="1852017"/>
    <lineage>
        <taxon>Bacteria</taxon>
        <taxon>Pseudomonadati</taxon>
        <taxon>Pseudomonadota</taxon>
        <taxon>Alphaproteobacteria</taxon>
        <taxon>Rhodobacterales</taxon>
        <taxon>Roseobacteraceae</taxon>
        <taxon>Rhodophyticola</taxon>
    </lineage>
</organism>
<comment type="caution">
    <text evidence="1">The sequence shown here is derived from an EMBL/GenBank/DDBJ whole genome shotgun (WGS) entry which is preliminary data.</text>
</comment>
<dbReference type="Pfam" id="PF10094">
    <property type="entry name" value="DUF2332"/>
    <property type="match status" value="1"/>
</dbReference>
<dbReference type="PIRSF" id="PIRSF012608">
    <property type="entry name" value="UCP012608"/>
    <property type="match status" value="1"/>
</dbReference>
<dbReference type="AlphaFoldDB" id="A0A3L9XXD1"/>
<sequence>MNERLREAFLGQAKSCAILGSPFMERLMTLMAKRLAPGSAVADRLLEWPGDLTSAGQSVPLRTAGSLHGLVLDGGDEGLARVYPPNEASDDALWGEITRAFREHETRLMSWLDLPPQTNEVRRSVALIPAALHLTGQFGLPLTLSELGASAGLNLAFDRFALETGAGPRGAAGSPVTLTPEWTGATPPDLPLRIAERAGVDLHPLDPGQPDQALRLLAYLWPDQPDRLRLTRLAMDLATTRPEPGDAAAWLHRRLATPRPGTTHLIYHTVAWQYFPPETQKTCTRAIEEAGARATEDAPVAHFSMEADGRGRGAAMTLRIWPDGTEIDAGRVDFHGRWIDWRL</sequence>
<dbReference type="EMBL" id="RCNT01000008">
    <property type="protein sequence ID" value="RMA41251.1"/>
    <property type="molecule type" value="Genomic_DNA"/>
</dbReference>
<dbReference type="RefSeq" id="WP_121898970.1">
    <property type="nucleotide sequence ID" value="NZ_RCNT01000008.1"/>
</dbReference>
<evidence type="ECO:0000313" key="2">
    <source>
        <dbReference type="Proteomes" id="UP000281343"/>
    </source>
</evidence>
<evidence type="ECO:0000313" key="1">
    <source>
        <dbReference type="EMBL" id="RMA41251.1"/>
    </source>
</evidence>